<dbReference type="InterPro" id="IPR001387">
    <property type="entry name" value="Cro/C1-type_HTH"/>
</dbReference>
<evidence type="ECO:0000256" key="4">
    <source>
        <dbReference type="SAM" id="MobiDB-lite"/>
    </source>
</evidence>
<evidence type="ECO:0000259" key="5">
    <source>
        <dbReference type="PROSITE" id="PS50943"/>
    </source>
</evidence>
<feature type="domain" description="HTH cro/C1-type" evidence="5">
    <location>
        <begin position="33"/>
        <end position="73"/>
    </location>
</feature>
<sequence>MVQIEEIRAAFVARLKKSLSAHGIDQWGAGARLAEIAKVTPKASSKWLNGESMPGPAKMQAIARALGVKIEWLQHGAGDDPALSQISSTEQPEAHGKQSAADKLREMLAGKTLGSDKLAKLLAVAEGDEVELAGGVLVHDAYRPGKVGDEVWIAHYDIRGALGGGEVAHDYPEMLQDVRVSPSQLRAMGVEFVEHYHLKMITGWGQSMTPTIKHGDPLLVDVSIKEFIGDGIYFFSYQGFQYIKRLQMKGKDKFKMISDNRKHKAEDIFIDETYIQARVLLVWNANLV</sequence>
<feature type="region of interest" description="Disordered" evidence="4">
    <location>
        <begin position="79"/>
        <end position="100"/>
    </location>
</feature>
<dbReference type="SUPFAM" id="SSF51306">
    <property type="entry name" value="LexA/Signal peptidase"/>
    <property type="match status" value="1"/>
</dbReference>
<dbReference type="EMBL" id="WIVW01000013">
    <property type="protein sequence ID" value="MQU27252.1"/>
    <property type="molecule type" value="Genomic_DNA"/>
</dbReference>
<evidence type="ECO:0000256" key="2">
    <source>
        <dbReference type="ARBA" id="ARBA00023125"/>
    </source>
</evidence>
<protein>
    <submittedName>
        <fullName evidence="6">Helix-turn-helix domain-containing protein</fullName>
    </submittedName>
</protein>
<keyword evidence="2" id="KW-0238">DNA-binding</keyword>
<dbReference type="Pfam" id="PF01381">
    <property type="entry name" value="HTH_3"/>
    <property type="match status" value="1"/>
</dbReference>
<dbReference type="Gene3D" id="1.10.260.40">
    <property type="entry name" value="lambda repressor-like DNA-binding domains"/>
    <property type="match status" value="1"/>
</dbReference>
<evidence type="ECO:0000313" key="6">
    <source>
        <dbReference type="EMBL" id="MQU27252.1"/>
    </source>
</evidence>
<evidence type="ECO:0000313" key="7">
    <source>
        <dbReference type="Proteomes" id="UP000437970"/>
    </source>
</evidence>
<dbReference type="Gene3D" id="2.10.109.10">
    <property type="entry name" value="Umud Fragment, subunit A"/>
    <property type="match status" value="1"/>
</dbReference>
<evidence type="ECO:0000256" key="3">
    <source>
        <dbReference type="ARBA" id="ARBA00023163"/>
    </source>
</evidence>
<keyword evidence="1" id="KW-0805">Transcription regulation</keyword>
<organism evidence="6 7">
    <name type="scientific">Pseudomonas helleri</name>
    <dbReference type="NCBI Taxonomy" id="1608996"/>
    <lineage>
        <taxon>Bacteria</taxon>
        <taxon>Pseudomonadati</taxon>
        <taxon>Pseudomonadota</taxon>
        <taxon>Gammaproteobacteria</taxon>
        <taxon>Pseudomonadales</taxon>
        <taxon>Pseudomonadaceae</taxon>
        <taxon>Pseudomonas</taxon>
    </lineage>
</organism>
<dbReference type="InterPro" id="IPR010982">
    <property type="entry name" value="Lambda_DNA-bd_dom_sf"/>
</dbReference>
<name>A0A7X1XYR6_9PSED</name>
<dbReference type="SMART" id="SM00530">
    <property type="entry name" value="HTH_XRE"/>
    <property type="match status" value="1"/>
</dbReference>
<evidence type="ECO:0000256" key="1">
    <source>
        <dbReference type="ARBA" id="ARBA00023015"/>
    </source>
</evidence>
<proteinExistence type="predicted"/>
<dbReference type="InterPro" id="IPR015927">
    <property type="entry name" value="Peptidase_S24_S26A/B/C"/>
</dbReference>
<dbReference type="GO" id="GO:0003677">
    <property type="term" value="F:DNA binding"/>
    <property type="evidence" value="ECO:0007669"/>
    <property type="project" value="UniProtKB-KW"/>
</dbReference>
<dbReference type="Pfam" id="PF00717">
    <property type="entry name" value="Peptidase_S24"/>
    <property type="match status" value="1"/>
</dbReference>
<dbReference type="PANTHER" id="PTHR40661">
    <property type="match status" value="1"/>
</dbReference>
<dbReference type="PROSITE" id="PS50943">
    <property type="entry name" value="HTH_CROC1"/>
    <property type="match status" value="1"/>
</dbReference>
<comment type="caution">
    <text evidence="6">The sequence shown here is derived from an EMBL/GenBank/DDBJ whole genome shotgun (WGS) entry which is preliminary data.</text>
</comment>
<dbReference type="InterPro" id="IPR036286">
    <property type="entry name" value="LexA/Signal_pep-like_sf"/>
</dbReference>
<dbReference type="AlphaFoldDB" id="A0A7X1XYR6"/>
<dbReference type="Proteomes" id="UP000437970">
    <property type="component" value="Unassembled WGS sequence"/>
</dbReference>
<dbReference type="PANTHER" id="PTHR40661:SF3">
    <property type="entry name" value="FELS-1 PROPHAGE TRANSCRIPTIONAL REGULATOR"/>
    <property type="match status" value="1"/>
</dbReference>
<gene>
    <name evidence="6" type="ORF">GHO29_12225</name>
</gene>
<dbReference type="CDD" id="cd06529">
    <property type="entry name" value="S24_LexA-like"/>
    <property type="match status" value="1"/>
</dbReference>
<dbReference type="SUPFAM" id="SSF47413">
    <property type="entry name" value="lambda repressor-like DNA-binding domains"/>
    <property type="match status" value="1"/>
</dbReference>
<dbReference type="InterPro" id="IPR039418">
    <property type="entry name" value="LexA-like"/>
</dbReference>
<keyword evidence="3" id="KW-0804">Transcription</keyword>
<dbReference type="CDD" id="cd00093">
    <property type="entry name" value="HTH_XRE"/>
    <property type="match status" value="1"/>
</dbReference>
<reference evidence="6 7" key="1">
    <citation type="submission" date="2019-10" db="EMBL/GenBank/DDBJ databases">
        <title>Evaluation of single-gene subtyping targets for Pseudomonas.</title>
        <authorList>
            <person name="Reichler S.J."/>
            <person name="Orsi R.H."/>
            <person name="Wiedmann M."/>
            <person name="Martin N.H."/>
            <person name="Murphy S.I."/>
        </authorList>
    </citation>
    <scope>NUCLEOTIDE SEQUENCE [LARGE SCALE GENOMIC DNA]</scope>
    <source>
        <strain evidence="6 7">FSL R10-1984</strain>
    </source>
</reference>
<accession>A0A7X1XYR6</accession>